<gene>
    <name evidence="1" type="ORF">ALNOE001_04470</name>
</gene>
<accession>A0A366MDS9</accession>
<name>A0A366MDS9_9EURY</name>
<dbReference type="Proteomes" id="UP000253099">
    <property type="component" value="Unassembled WGS sequence"/>
</dbReference>
<protein>
    <submittedName>
        <fullName evidence="1">Uncharacterized protein</fullName>
    </submittedName>
</protein>
<sequence>MKEKLFIHDCNYCNFYHYFRGVIAYESSNDELLINMISQSMTPESYTKFHNLEFKIPKGFNVTKNNSRSNNAQ</sequence>
<dbReference type="AlphaFoldDB" id="A0A366MDS9"/>
<keyword evidence="2" id="KW-1185">Reference proteome</keyword>
<comment type="caution">
    <text evidence="1">The sequence shown here is derived from an EMBL/GenBank/DDBJ whole genome shotgun (WGS) entry which is preliminary data.</text>
</comment>
<evidence type="ECO:0000313" key="1">
    <source>
        <dbReference type="EMBL" id="RBQ24187.1"/>
    </source>
</evidence>
<proteinExistence type="predicted"/>
<organism evidence="1 2">
    <name type="scientific">Candidatus Methanobinarius endosymbioticus</name>
    <dbReference type="NCBI Taxonomy" id="2006182"/>
    <lineage>
        <taxon>Archaea</taxon>
        <taxon>Methanobacteriati</taxon>
        <taxon>Methanobacteriota</taxon>
        <taxon>Methanomada group</taxon>
        <taxon>Methanobacteria</taxon>
        <taxon>Methanobacteriales</taxon>
        <taxon>Methanobacteriaceae</taxon>
        <taxon>Candidatus Methanobinarius</taxon>
    </lineage>
</organism>
<evidence type="ECO:0000313" key="2">
    <source>
        <dbReference type="Proteomes" id="UP000253099"/>
    </source>
</evidence>
<reference evidence="1 2" key="1">
    <citation type="submission" date="2018-06" db="EMBL/GenBank/DDBJ databases">
        <title>Genomic insight into two independent archaeal endosymbiosis events.</title>
        <authorList>
            <person name="Lind A.E."/>
            <person name="Lewis W.H."/>
            <person name="Spang A."/>
            <person name="Guy L."/>
            <person name="Embley M.T."/>
            <person name="Ettema T.J.G."/>
        </authorList>
    </citation>
    <scope>NUCLEOTIDE SEQUENCE [LARGE SCALE GENOMIC DNA]</scope>
    <source>
        <strain evidence="1">NOE</strain>
    </source>
</reference>
<dbReference type="EMBL" id="NIZT01000009">
    <property type="protein sequence ID" value="RBQ24187.1"/>
    <property type="molecule type" value="Genomic_DNA"/>
</dbReference>